<gene>
    <name evidence="2" type="ORF">V5O48_018662</name>
</gene>
<feature type="compositionally biased region" description="Basic and acidic residues" evidence="1">
    <location>
        <begin position="48"/>
        <end position="70"/>
    </location>
</feature>
<comment type="caution">
    <text evidence="2">The sequence shown here is derived from an EMBL/GenBank/DDBJ whole genome shotgun (WGS) entry which is preliminary data.</text>
</comment>
<evidence type="ECO:0000313" key="3">
    <source>
        <dbReference type="Proteomes" id="UP001465976"/>
    </source>
</evidence>
<evidence type="ECO:0000256" key="1">
    <source>
        <dbReference type="SAM" id="MobiDB-lite"/>
    </source>
</evidence>
<protein>
    <submittedName>
        <fullName evidence="2">Uncharacterized protein</fullName>
    </submittedName>
</protein>
<dbReference type="Proteomes" id="UP001465976">
    <property type="component" value="Unassembled WGS sequence"/>
</dbReference>
<sequence length="267" mass="30575">FRPSPRKRPAGAVDEDKDGEDEEGSEDEEEEEDVVPANEEEAEAFIELGKHVSSRSEDPGRDDSDERALEDAESEMDSMLNNRGVDIPIVTLADQRLAQGAFRKARKMAKKIHYSGQLKRKLEDICKHRGIAYKSIKRIMEVRWSTLSMMLESILPLRLALDEICDNIQYTSSGQPRWGTTQKGKNPLQGLKLMDEEWNLFDVLQPLLLWYRDATSDLETNKRPLLFEVIRYMDGVNRLLEDFINDTTKPAICKDHALFGRGVYCIV</sequence>
<evidence type="ECO:0000313" key="2">
    <source>
        <dbReference type="EMBL" id="KAL0563407.1"/>
    </source>
</evidence>
<proteinExistence type="predicted"/>
<keyword evidence="3" id="KW-1185">Reference proteome</keyword>
<dbReference type="SUPFAM" id="SSF53098">
    <property type="entry name" value="Ribonuclease H-like"/>
    <property type="match status" value="1"/>
</dbReference>
<dbReference type="InterPro" id="IPR012337">
    <property type="entry name" value="RNaseH-like_sf"/>
</dbReference>
<organism evidence="2 3">
    <name type="scientific">Marasmius crinis-equi</name>
    <dbReference type="NCBI Taxonomy" id="585013"/>
    <lineage>
        <taxon>Eukaryota</taxon>
        <taxon>Fungi</taxon>
        <taxon>Dikarya</taxon>
        <taxon>Basidiomycota</taxon>
        <taxon>Agaricomycotina</taxon>
        <taxon>Agaricomycetes</taxon>
        <taxon>Agaricomycetidae</taxon>
        <taxon>Agaricales</taxon>
        <taxon>Marasmiineae</taxon>
        <taxon>Marasmiaceae</taxon>
        <taxon>Marasmius</taxon>
    </lineage>
</organism>
<accession>A0ABR3EKK8</accession>
<feature type="region of interest" description="Disordered" evidence="1">
    <location>
        <begin position="1"/>
        <end position="75"/>
    </location>
</feature>
<feature type="compositionally biased region" description="Acidic residues" evidence="1">
    <location>
        <begin position="13"/>
        <end position="44"/>
    </location>
</feature>
<feature type="non-terminal residue" evidence="2">
    <location>
        <position position="1"/>
    </location>
</feature>
<name>A0ABR3EKK8_9AGAR</name>
<reference evidence="2 3" key="1">
    <citation type="submission" date="2024-02" db="EMBL/GenBank/DDBJ databases">
        <title>A draft genome for the cacao thread blight pathogen Marasmius crinis-equi.</title>
        <authorList>
            <person name="Cohen S.P."/>
            <person name="Baruah I.K."/>
            <person name="Amoako-Attah I."/>
            <person name="Bukari Y."/>
            <person name="Meinhardt L.W."/>
            <person name="Bailey B.A."/>
        </authorList>
    </citation>
    <scope>NUCLEOTIDE SEQUENCE [LARGE SCALE GENOMIC DNA]</scope>
    <source>
        <strain evidence="2 3">GH-76</strain>
    </source>
</reference>
<dbReference type="EMBL" id="JBAHYK010003563">
    <property type="protein sequence ID" value="KAL0563407.1"/>
    <property type="molecule type" value="Genomic_DNA"/>
</dbReference>